<dbReference type="GO" id="GO:0016655">
    <property type="term" value="F:oxidoreductase activity, acting on NAD(P)H, quinone or similar compound as acceptor"/>
    <property type="evidence" value="ECO:0007669"/>
    <property type="project" value="UniProtKB-UniRule"/>
</dbReference>
<keyword evidence="15 16" id="KW-0739">Sodium transport</keyword>
<evidence type="ECO:0000256" key="3">
    <source>
        <dbReference type="ARBA" id="ARBA00022519"/>
    </source>
</evidence>
<evidence type="ECO:0000256" key="2">
    <source>
        <dbReference type="ARBA" id="ARBA00022475"/>
    </source>
</evidence>
<evidence type="ECO:0000256" key="7">
    <source>
        <dbReference type="ARBA" id="ARBA00022692"/>
    </source>
</evidence>
<evidence type="ECO:0000256" key="15">
    <source>
        <dbReference type="ARBA" id="ARBA00023201"/>
    </source>
</evidence>
<evidence type="ECO:0000256" key="12">
    <source>
        <dbReference type="ARBA" id="ARBA00023065"/>
    </source>
</evidence>
<organism evidence="17 18">
    <name type="scientific">Aquiflexum balticum DSM 16537</name>
    <dbReference type="NCBI Taxonomy" id="758820"/>
    <lineage>
        <taxon>Bacteria</taxon>
        <taxon>Pseudomonadati</taxon>
        <taxon>Bacteroidota</taxon>
        <taxon>Cytophagia</taxon>
        <taxon>Cytophagales</taxon>
        <taxon>Cyclobacteriaceae</taxon>
        <taxon>Aquiflexum</taxon>
    </lineage>
</organism>
<evidence type="ECO:0000256" key="4">
    <source>
        <dbReference type="ARBA" id="ARBA00022553"/>
    </source>
</evidence>
<dbReference type="GO" id="GO:0010181">
    <property type="term" value="F:FMN binding"/>
    <property type="evidence" value="ECO:0007669"/>
    <property type="project" value="InterPro"/>
</dbReference>
<accession>A0A1W2H7E2</accession>
<evidence type="ECO:0000313" key="18">
    <source>
        <dbReference type="Proteomes" id="UP000192333"/>
    </source>
</evidence>
<comment type="catalytic activity">
    <reaction evidence="16">
        <text>a ubiquinone + n Na(+)(in) + NADH + H(+) = a ubiquinol + n Na(+)(out) + NAD(+)</text>
        <dbReference type="Rhea" id="RHEA:47748"/>
        <dbReference type="Rhea" id="RHEA-COMP:9565"/>
        <dbReference type="Rhea" id="RHEA-COMP:9566"/>
        <dbReference type="ChEBI" id="CHEBI:15378"/>
        <dbReference type="ChEBI" id="CHEBI:16389"/>
        <dbReference type="ChEBI" id="CHEBI:17976"/>
        <dbReference type="ChEBI" id="CHEBI:29101"/>
        <dbReference type="ChEBI" id="CHEBI:57540"/>
        <dbReference type="ChEBI" id="CHEBI:57945"/>
        <dbReference type="EC" id="7.2.1.1"/>
    </reaction>
</comment>
<comment type="subcellular location">
    <subcellularLocation>
        <location evidence="16">Cell membrane</location>
        <topology evidence="16">Multi-pass membrane protein</topology>
    </subcellularLocation>
</comment>
<sequence length="407" mass="44547">MKIVSKNLSKIRPYVEKGGKYEKWFYLFNMIDTILMVPNHTTSVKGVQVSDAIDLKRYMITVVVSLIPVLIFGIWNSGHQHYLAIGESVTFYYKIVLGLELVIPIIIVAYSVGGVVEVTFALVRKHPVNEGFLVTGMLIPLILPVTVPLWQVGLATAFALVIAKEVFGGTGMNILNVAMTARAFLYFSYPSQLSGEIWTYIPDPSKLVDGYSGATALAIAQETVSMHGSGISIIENLSKAGLWSGENLFSFWNMFVGAIPGSIAETSTLACLLGAAILIFTGVGSYKIILSVFSGALVMGYFFNFLAYLGIQSAYFELPSTYHLVMGGLAFAAVYMATDPVTASQTEGGKWIYGFLIGVLTIVIRAVNPAYPEGVMLAVLFMNVFAPLIDYYIVKQNKNRRLKRALR</sequence>
<evidence type="ECO:0000256" key="14">
    <source>
        <dbReference type="ARBA" id="ARBA00023136"/>
    </source>
</evidence>
<dbReference type="EMBL" id="LT838813">
    <property type="protein sequence ID" value="SMD44845.1"/>
    <property type="molecule type" value="Genomic_DNA"/>
</dbReference>
<reference evidence="18" key="1">
    <citation type="submission" date="2017-04" db="EMBL/GenBank/DDBJ databases">
        <authorList>
            <person name="Varghese N."/>
            <person name="Submissions S."/>
        </authorList>
    </citation>
    <scope>NUCLEOTIDE SEQUENCE [LARGE SCALE GENOMIC DNA]</scope>
    <source>
        <strain evidence="18">DSM 16537</strain>
    </source>
</reference>
<comment type="function">
    <text evidence="16">NQR complex catalyzes the reduction of ubiquinone-1 to ubiquinol by two successive reactions, coupled with the transport of Na(+) ions from the cytoplasm to the periplasm. NqrA to NqrE are probably involved in the second step, the conversion of ubisemiquinone to ubiquinol.</text>
</comment>
<keyword evidence="12 16" id="KW-0406">Ion transport</keyword>
<name>A0A1W2H7E2_9BACT</name>
<keyword evidence="11 16" id="KW-0915">Sodium</keyword>
<dbReference type="GO" id="GO:0006814">
    <property type="term" value="P:sodium ion transport"/>
    <property type="evidence" value="ECO:0007669"/>
    <property type="project" value="UniProtKB-UniRule"/>
</dbReference>
<proteinExistence type="inferred from homology"/>
<dbReference type="PANTHER" id="PTHR30578:SF1">
    <property type="entry name" value="NA(+)-TRANSLOCATING NADH-QUINONE REDUCTASE SUBUNIT B"/>
    <property type="match status" value="1"/>
</dbReference>
<keyword evidence="1 16" id="KW-0813">Transport</keyword>
<gene>
    <name evidence="16" type="primary">nqrB</name>
    <name evidence="17" type="ORF">SAMN00777080_3481</name>
</gene>
<dbReference type="GO" id="GO:0005886">
    <property type="term" value="C:plasma membrane"/>
    <property type="evidence" value="ECO:0007669"/>
    <property type="project" value="UniProtKB-SubCell"/>
</dbReference>
<feature type="transmembrane region" description="Helical" evidence="16">
    <location>
        <begin position="350"/>
        <end position="368"/>
    </location>
</feature>
<feature type="modified residue" description="FMN phosphoryl threonine" evidence="16">
    <location>
        <position position="215"/>
    </location>
</feature>
<evidence type="ECO:0000256" key="11">
    <source>
        <dbReference type="ARBA" id="ARBA00023053"/>
    </source>
</evidence>
<comment type="cofactor">
    <cofactor evidence="16">
        <name>FMN</name>
        <dbReference type="ChEBI" id="CHEBI:58210"/>
    </cofactor>
</comment>
<dbReference type="RefSeq" id="WP_084121628.1">
    <property type="nucleotide sequence ID" value="NZ_LT838813.1"/>
</dbReference>
<keyword evidence="8 16" id="KW-1278">Translocase</keyword>
<evidence type="ECO:0000256" key="13">
    <source>
        <dbReference type="ARBA" id="ARBA00023075"/>
    </source>
</evidence>
<feature type="transmembrane region" description="Helical" evidence="16">
    <location>
        <begin position="58"/>
        <end position="79"/>
    </location>
</feature>
<keyword evidence="9 16" id="KW-1133">Transmembrane helix</keyword>
<dbReference type="GO" id="GO:0022904">
    <property type="term" value="P:respiratory electron transport chain"/>
    <property type="evidence" value="ECO:0007669"/>
    <property type="project" value="InterPro"/>
</dbReference>
<keyword evidence="18" id="KW-1185">Reference proteome</keyword>
<evidence type="ECO:0000256" key="9">
    <source>
        <dbReference type="ARBA" id="ARBA00022989"/>
    </source>
</evidence>
<keyword evidence="4 16" id="KW-0597">Phosphoprotein</keyword>
<feature type="transmembrane region" description="Helical" evidence="16">
    <location>
        <begin position="374"/>
        <end position="394"/>
    </location>
</feature>
<dbReference type="EC" id="7.2.1.1" evidence="16"/>
<keyword evidence="3" id="KW-0997">Cell inner membrane</keyword>
<dbReference type="InterPro" id="IPR010966">
    <property type="entry name" value="NqrB"/>
</dbReference>
<keyword evidence="14 16" id="KW-0472">Membrane</keyword>
<evidence type="ECO:0000256" key="8">
    <source>
        <dbReference type="ARBA" id="ARBA00022967"/>
    </source>
</evidence>
<keyword evidence="7 16" id="KW-0812">Transmembrane</keyword>
<evidence type="ECO:0000256" key="6">
    <source>
        <dbReference type="ARBA" id="ARBA00022643"/>
    </source>
</evidence>
<dbReference type="InterPro" id="IPR004338">
    <property type="entry name" value="NqrB/RnfD"/>
</dbReference>
<dbReference type="PANTHER" id="PTHR30578">
    <property type="entry name" value="ELECTRON TRANSPORT COMPLEX PROTEIN RNFD"/>
    <property type="match status" value="1"/>
</dbReference>
<evidence type="ECO:0000313" key="17">
    <source>
        <dbReference type="EMBL" id="SMD44845.1"/>
    </source>
</evidence>
<dbReference type="Proteomes" id="UP000192333">
    <property type="component" value="Chromosome I"/>
</dbReference>
<dbReference type="NCBIfam" id="TIGR01937">
    <property type="entry name" value="nqrB"/>
    <property type="match status" value="1"/>
</dbReference>
<evidence type="ECO:0000256" key="5">
    <source>
        <dbReference type="ARBA" id="ARBA00022630"/>
    </source>
</evidence>
<dbReference type="OrthoDB" id="9776359at2"/>
<dbReference type="Pfam" id="PF03116">
    <property type="entry name" value="NQR2_RnfD_RnfE"/>
    <property type="match status" value="1"/>
</dbReference>
<keyword evidence="10 16" id="KW-0520">NAD</keyword>
<feature type="transmembrane region" description="Helical" evidence="16">
    <location>
        <begin position="91"/>
        <end position="112"/>
    </location>
</feature>
<feature type="transmembrane region" description="Helical" evidence="16">
    <location>
        <begin position="251"/>
        <end position="281"/>
    </location>
</feature>
<keyword evidence="2 16" id="KW-1003">Cell membrane</keyword>
<evidence type="ECO:0000256" key="10">
    <source>
        <dbReference type="ARBA" id="ARBA00023027"/>
    </source>
</evidence>
<dbReference type="AlphaFoldDB" id="A0A1W2H7E2"/>
<feature type="transmembrane region" description="Helical" evidence="16">
    <location>
        <begin position="132"/>
        <end position="163"/>
    </location>
</feature>
<evidence type="ECO:0000256" key="16">
    <source>
        <dbReference type="HAMAP-Rule" id="MF_00426"/>
    </source>
</evidence>
<feature type="transmembrane region" description="Helical" evidence="16">
    <location>
        <begin position="288"/>
        <end position="309"/>
    </location>
</feature>
<protein>
    <recommendedName>
        <fullName evidence="16">Na(+)-translocating NADH-quinone reductase subunit B</fullName>
        <shortName evidence="16">Na(+)-NQR subunit B</shortName>
        <shortName evidence="16">Na(+)-translocating NQR subunit B</shortName>
        <ecNumber evidence="16">7.2.1.1</ecNumber>
    </recommendedName>
    <alternativeName>
        <fullName evidence="16">NQR complex subunit B</fullName>
    </alternativeName>
    <alternativeName>
        <fullName evidence="16">NQR-1 subunit B</fullName>
    </alternativeName>
</protein>
<keyword evidence="6 16" id="KW-0288">FMN</keyword>
<evidence type="ECO:0000256" key="1">
    <source>
        <dbReference type="ARBA" id="ARBA00022448"/>
    </source>
</evidence>
<dbReference type="NCBIfam" id="NF003756">
    <property type="entry name" value="PRK05349.1"/>
    <property type="match status" value="1"/>
</dbReference>
<dbReference type="GO" id="GO:0055085">
    <property type="term" value="P:transmembrane transport"/>
    <property type="evidence" value="ECO:0007669"/>
    <property type="project" value="InterPro"/>
</dbReference>
<comment type="similarity">
    <text evidence="16">Belongs to the NqrB/RnfD family.</text>
</comment>
<comment type="subunit">
    <text evidence="16">Composed of six subunits; NqrA, NqrB, NqrC, NqrD, NqrE and NqrF.</text>
</comment>
<dbReference type="STRING" id="758820.SAMN00777080_3481"/>
<feature type="transmembrane region" description="Helical" evidence="16">
    <location>
        <begin position="321"/>
        <end position="338"/>
    </location>
</feature>
<dbReference type="HAMAP" id="MF_00426">
    <property type="entry name" value="NqrB"/>
    <property type="match status" value="1"/>
</dbReference>
<keyword evidence="5 16" id="KW-0285">Flavoprotein</keyword>
<keyword evidence="13 16" id="KW-0830">Ubiquinone</keyword>